<feature type="region of interest" description="Disordered" evidence="1">
    <location>
        <begin position="302"/>
        <end position="332"/>
    </location>
</feature>
<evidence type="ECO:0008006" key="5">
    <source>
        <dbReference type="Google" id="ProtNLM"/>
    </source>
</evidence>
<gene>
    <name evidence="3" type="ORF">GCM10012287_23440</name>
</gene>
<evidence type="ECO:0000256" key="2">
    <source>
        <dbReference type="SAM" id="SignalP"/>
    </source>
</evidence>
<dbReference type="RefSeq" id="WP_189037026.1">
    <property type="nucleotide sequence ID" value="NZ_BMMP01000006.1"/>
</dbReference>
<reference evidence="4" key="1">
    <citation type="journal article" date="2019" name="Int. J. Syst. Evol. Microbiol.">
        <title>The Global Catalogue of Microorganisms (GCM) 10K type strain sequencing project: providing services to taxonomists for standard genome sequencing and annotation.</title>
        <authorList>
            <consortium name="The Broad Institute Genomics Platform"/>
            <consortium name="The Broad Institute Genome Sequencing Center for Infectious Disease"/>
            <person name="Wu L."/>
            <person name="Ma J."/>
        </authorList>
    </citation>
    <scope>NUCLEOTIDE SEQUENCE [LARGE SCALE GENOMIC DNA]</scope>
    <source>
        <strain evidence="4">CGMCC 4.7178</strain>
    </source>
</reference>
<feature type="chain" id="PRO_5046967468" description="Secreted protein" evidence="2">
    <location>
        <begin position="30"/>
        <end position="345"/>
    </location>
</feature>
<accession>A0ABQ2M8S2</accession>
<feature type="compositionally biased region" description="Low complexity" evidence="1">
    <location>
        <begin position="28"/>
        <end position="39"/>
    </location>
</feature>
<name>A0ABQ2M8S2_9ACTN</name>
<feature type="region of interest" description="Disordered" evidence="1">
    <location>
        <begin position="223"/>
        <end position="242"/>
    </location>
</feature>
<dbReference type="EMBL" id="BMMP01000006">
    <property type="protein sequence ID" value="GGO48439.1"/>
    <property type="molecule type" value="Genomic_DNA"/>
</dbReference>
<dbReference type="Proteomes" id="UP000631535">
    <property type="component" value="Unassembled WGS sequence"/>
</dbReference>
<keyword evidence="2" id="KW-0732">Signal</keyword>
<protein>
    <recommendedName>
        <fullName evidence="5">Secreted protein</fullName>
    </recommendedName>
</protein>
<proteinExistence type="predicted"/>
<evidence type="ECO:0000256" key="1">
    <source>
        <dbReference type="SAM" id="MobiDB-lite"/>
    </source>
</evidence>
<feature type="region of interest" description="Disordered" evidence="1">
    <location>
        <begin position="28"/>
        <end position="48"/>
    </location>
</feature>
<feature type="signal peptide" evidence="2">
    <location>
        <begin position="1"/>
        <end position="29"/>
    </location>
</feature>
<evidence type="ECO:0000313" key="3">
    <source>
        <dbReference type="EMBL" id="GGO48439.1"/>
    </source>
</evidence>
<evidence type="ECO:0000313" key="4">
    <source>
        <dbReference type="Proteomes" id="UP000631535"/>
    </source>
</evidence>
<comment type="caution">
    <text evidence="3">The sequence shown here is derived from an EMBL/GenBank/DDBJ whole genome shotgun (WGS) entry which is preliminary data.</text>
</comment>
<organism evidence="3 4">
    <name type="scientific">Streptomyces daqingensis</name>
    <dbReference type="NCBI Taxonomy" id="1472640"/>
    <lineage>
        <taxon>Bacteria</taxon>
        <taxon>Bacillati</taxon>
        <taxon>Actinomycetota</taxon>
        <taxon>Actinomycetes</taxon>
        <taxon>Kitasatosporales</taxon>
        <taxon>Streptomycetaceae</taxon>
        <taxon>Streptomyces</taxon>
    </lineage>
</organism>
<sequence length="345" mass="37248">MRATNAAYAALTLALTGSLAAGLAGPAAAAPHAPTASGSRAHAPAQHDAEHVHVLRLRALGGLGRLSGLATSSVEVQNNTREMTPEQRRQLDSQLRDVREYVAGFRTARTLPATGEGRQRDERKAVLTTRAAHGFQSSLERLSGHRAGSAKDREAASKALLDRLEALNTAALKDLGIVSEKDARDGSAPKSAVTRTLIVRQALTPDRLERYDDLSDEVGDLLEDVQESPDGRLSRRDADEHHQDIREELSELRDRSGDREYAALEALELRAEALLDSTREGDTRRSRAEARRLARETVRLLATAPGGRAGAYGDAERGRPDGSDEPSGVDGVRQWTGRLLSSLLD</sequence>
<feature type="compositionally biased region" description="Basic and acidic residues" evidence="1">
    <location>
        <begin position="229"/>
        <end position="242"/>
    </location>
</feature>
<keyword evidence="4" id="KW-1185">Reference proteome</keyword>